<protein>
    <submittedName>
        <fullName evidence="2">3-hydroxymyristoyl/3-hydroxydecanoyl-(Acyl carrier protein) dehydratase</fullName>
    </submittedName>
</protein>
<name>A0ABU1WT65_9BURK</name>
<dbReference type="InterPro" id="IPR029069">
    <property type="entry name" value="HotDog_dom_sf"/>
</dbReference>
<dbReference type="PIRSF" id="PIRSF030962">
    <property type="entry name" value="Dehydrase_ECs4332_prd"/>
    <property type="match status" value="1"/>
</dbReference>
<feature type="domain" description="ApeI dehydratase-like" evidence="1">
    <location>
        <begin position="4"/>
        <end position="89"/>
    </location>
</feature>
<evidence type="ECO:0000313" key="2">
    <source>
        <dbReference type="EMBL" id="MDR7152458.1"/>
    </source>
</evidence>
<sequence>MDALDSTWTVPVDHPAFAGHFPGQPIVPGVVLLDHAIQLAAPWLQRPGANWRIDSAKFFRPVGPGQVLNYALRRKPSGAVAFSVREGEHGTEREVASGVLSPNAA</sequence>
<dbReference type="SUPFAM" id="SSF54637">
    <property type="entry name" value="Thioesterase/thiol ester dehydrase-isomerase"/>
    <property type="match status" value="1"/>
</dbReference>
<dbReference type="EMBL" id="JAVDWU010000011">
    <property type="protein sequence ID" value="MDR7152458.1"/>
    <property type="molecule type" value="Genomic_DNA"/>
</dbReference>
<dbReference type="Pfam" id="PF22818">
    <property type="entry name" value="ApeI-like"/>
    <property type="match status" value="1"/>
</dbReference>
<gene>
    <name evidence="2" type="ORF">J2W49_004434</name>
</gene>
<accession>A0ABU1WT65</accession>
<dbReference type="InterPro" id="IPR016962">
    <property type="entry name" value="Dehydrase_ECs4332_prd"/>
</dbReference>
<proteinExistence type="predicted"/>
<reference evidence="2 3" key="1">
    <citation type="submission" date="2023-07" db="EMBL/GenBank/DDBJ databases">
        <title>Sorghum-associated microbial communities from plants grown in Nebraska, USA.</title>
        <authorList>
            <person name="Schachtman D."/>
        </authorList>
    </citation>
    <scope>NUCLEOTIDE SEQUENCE [LARGE SCALE GENOMIC DNA]</scope>
    <source>
        <strain evidence="2 3">4249</strain>
    </source>
</reference>
<comment type="caution">
    <text evidence="2">The sequence shown here is derived from an EMBL/GenBank/DDBJ whole genome shotgun (WGS) entry which is preliminary data.</text>
</comment>
<evidence type="ECO:0000313" key="3">
    <source>
        <dbReference type="Proteomes" id="UP001265700"/>
    </source>
</evidence>
<keyword evidence="3" id="KW-1185">Reference proteome</keyword>
<evidence type="ECO:0000259" key="1">
    <source>
        <dbReference type="Pfam" id="PF22818"/>
    </source>
</evidence>
<organism evidence="2 3">
    <name type="scientific">Hydrogenophaga palleronii</name>
    <dbReference type="NCBI Taxonomy" id="65655"/>
    <lineage>
        <taxon>Bacteria</taxon>
        <taxon>Pseudomonadati</taxon>
        <taxon>Pseudomonadota</taxon>
        <taxon>Betaproteobacteria</taxon>
        <taxon>Burkholderiales</taxon>
        <taxon>Comamonadaceae</taxon>
        <taxon>Hydrogenophaga</taxon>
    </lineage>
</organism>
<dbReference type="CDD" id="cd00493">
    <property type="entry name" value="FabA_FabZ"/>
    <property type="match status" value="1"/>
</dbReference>
<dbReference type="Proteomes" id="UP001265700">
    <property type="component" value="Unassembled WGS sequence"/>
</dbReference>
<dbReference type="InterPro" id="IPR054545">
    <property type="entry name" value="ApeI-like"/>
</dbReference>
<dbReference type="Gene3D" id="3.10.129.10">
    <property type="entry name" value="Hotdog Thioesterase"/>
    <property type="match status" value="1"/>
</dbReference>